<protein>
    <submittedName>
        <fullName evidence="1">Uncharacterized protein</fullName>
    </submittedName>
</protein>
<gene>
    <name evidence="1" type="ORF">BECKFW1821A_GA0114235_11217</name>
</gene>
<dbReference type="Gene3D" id="3.10.450.530">
    <property type="entry name" value="Ribonuclease toxin, BrnT, of type II toxin-antitoxin system"/>
    <property type="match status" value="1"/>
</dbReference>
<dbReference type="AlphaFoldDB" id="A0A450T6A5"/>
<sequence length="124" mass="14734">MDQKISHSVRNDIIEFFDRFVEDLPGNGLYDFEWNPEKARRNHQKHHVRFEQGATVFRDPRAAPLYDEEHSNTEDRWITLGISSDSGFLVVHHTFEEIDAGHIRIRIFSCRKANHGEIRQYEKQ</sequence>
<name>A0A450T6A5_9GAMM</name>
<dbReference type="Pfam" id="PF04365">
    <property type="entry name" value="BrnT_toxin"/>
    <property type="match status" value="1"/>
</dbReference>
<dbReference type="EMBL" id="CAADEW010000121">
    <property type="protein sequence ID" value="VFJ62024.1"/>
    <property type="molecule type" value="Genomic_DNA"/>
</dbReference>
<reference evidence="1" key="1">
    <citation type="submission" date="2019-02" db="EMBL/GenBank/DDBJ databases">
        <authorList>
            <person name="Gruber-Vodicka R. H."/>
            <person name="Seah K. B. B."/>
        </authorList>
    </citation>
    <scope>NUCLEOTIDE SEQUENCE</scope>
    <source>
        <strain evidence="1">BECK_BZ15</strain>
    </source>
</reference>
<dbReference type="InterPro" id="IPR007460">
    <property type="entry name" value="BrnT_toxin"/>
</dbReference>
<dbReference type="InterPro" id="IPR038573">
    <property type="entry name" value="BrnT_sf"/>
</dbReference>
<proteinExistence type="predicted"/>
<accession>A0A450T6A5</accession>
<evidence type="ECO:0000313" key="1">
    <source>
        <dbReference type="EMBL" id="VFJ62024.1"/>
    </source>
</evidence>
<organism evidence="1">
    <name type="scientific">Candidatus Kentrum sp. FW</name>
    <dbReference type="NCBI Taxonomy" id="2126338"/>
    <lineage>
        <taxon>Bacteria</taxon>
        <taxon>Pseudomonadati</taxon>
        <taxon>Pseudomonadota</taxon>
        <taxon>Gammaproteobacteria</taxon>
        <taxon>Candidatus Kentrum</taxon>
    </lineage>
</organism>